<evidence type="ECO:0000313" key="3">
    <source>
        <dbReference type="Proteomes" id="UP000094385"/>
    </source>
</evidence>
<dbReference type="Proteomes" id="UP000094385">
    <property type="component" value="Unassembled WGS sequence"/>
</dbReference>
<proteinExistence type="predicted"/>
<keyword evidence="3" id="KW-1185">Reference proteome</keyword>
<dbReference type="Pfam" id="PF05699">
    <property type="entry name" value="Dimer_Tnp_hAT"/>
    <property type="match status" value="1"/>
</dbReference>
<evidence type="ECO:0000259" key="1">
    <source>
        <dbReference type="Pfam" id="PF05699"/>
    </source>
</evidence>
<organism evidence="2 3">
    <name type="scientific">Lipomyces starkeyi NRRL Y-11557</name>
    <dbReference type="NCBI Taxonomy" id="675824"/>
    <lineage>
        <taxon>Eukaryota</taxon>
        <taxon>Fungi</taxon>
        <taxon>Dikarya</taxon>
        <taxon>Ascomycota</taxon>
        <taxon>Saccharomycotina</taxon>
        <taxon>Lipomycetes</taxon>
        <taxon>Lipomycetales</taxon>
        <taxon>Lipomycetaceae</taxon>
        <taxon>Lipomyces</taxon>
    </lineage>
</organism>
<dbReference type="AlphaFoldDB" id="A0A1E3PZZ5"/>
<dbReference type="SUPFAM" id="SSF53098">
    <property type="entry name" value="Ribonuclease H-like"/>
    <property type="match status" value="1"/>
</dbReference>
<dbReference type="EMBL" id="KV454298">
    <property type="protein sequence ID" value="ODQ71005.1"/>
    <property type="molecule type" value="Genomic_DNA"/>
</dbReference>
<reference evidence="2 3" key="1">
    <citation type="journal article" date="2016" name="Proc. Natl. Acad. Sci. U.S.A.">
        <title>Comparative genomics of biotechnologically important yeasts.</title>
        <authorList>
            <person name="Riley R."/>
            <person name="Haridas S."/>
            <person name="Wolfe K.H."/>
            <person name="Lopes M.R."/>
            <person name="Hittinger C.T."/>
            <person name="Goeker M."/>
            <person name="Salamov A.A."/>
            <person name="Wisecaver J.H."/>
            <person name="Long T.M."/>
            <person name="Calvey C.H."/>
            <person name="Aerts A.L."/>
            <person name="Barry K.W."/>
            <person name="Choi C."/>
            <person name="Clum A."/>
            <person name="Coughlan A.Y."/>
            <person name="Deshpande S."/>
            <person name="Douglass A.P."/>
            <person name="Hanson S.J."/>
            <person name="Klenk H.-P."/>
            <person name="LaButti K.M."/>
            <person name="Lapidus A."/>
            <person name="Lindquist E.A."/>
            <person name="Lipzen A.M."/>
            <person name="Meier-Kolthoff J.P."/>
            <person name="Ohm R.A."/>
            <person name="Otillar R.P."/>
            <person name="Pangilinan J.L."/>
            <person name="Peng Y."/>
            <person name="Rokas A."/>
            <person name="Rosa C.A."/>
            <person name="Scheuner C."/>
            <person name="Sibirny A.A."/>
            <person name="Slot J.C."/>
            <person name="Stielow J.B."/>
            <person name="Sun H."/>
            <person name="Kurtzman C.P."/>
            <person name="Blackwell M."/>
            <person name="Grigoriev I.V."/>
            <person name="Jeffries T.W."/>
        </authorList>
    </citation>
    <scope>NUCLEOTIDE SEQUENCE [LARGE SCALE GENOMIC DNA]</scope>
    <source>
        <strain evidence="2 3">NRRL Y-11557</strain>
    </source>
</reference>
<protein>
    <recommendedName>
        <fullName evidence="1">HAT C-terminal dimerisation domain-containing protein</fullName>
    </recommendedName>
</protein>
<sequence>MSPCWITEYKSTAISVPTQSSESAGRPLNSFQKWAEKKRGSSLEQDEYSRYLVAPVLPEVTDPRAWWLEPTQRKSYSALSIMALDVLSIPAIRSAEPERLFSSAKITITDRRNRLGIETIEAIECLKSWLGKDSTVSFADSGLDTSGGVDE</sequence>
<dbReference type="InterPro" id="IPR012337">
    <property type="entry name" value="RNaseH-like_sf"/>
</dbReference>
<evidence type="ECO:0000313" key="2">
    <source>
        <dbReference type="EMBL" id="ODQ71005.1"/>
    </source>
</evidence>
<dbReference type="PANTHER" id="PTHR23272">
    <property type="entry name" value="BED FINGER-RELATED"/>
    <property type="match status" value="1"/>
</dbReference>
<feature type="domain" description="HAT C-terminal dimerisation" evidence="1">
    <location>
        <begin position="47"/>
        <end position="130"/>
    </location>
</feature>
<dbReference type="OrthoDB" id="3439855at2759"/>
<gene>
    <name evidence="2" type="ORF">LIPSTDRAFT_73577</name>
</gene>
<dbReference type="InterPro" id="IPR008906">
    <property type="entry name" value="HATC_C_dom"/>
</dbReference>
<name>A0A1E3PZZ5_LIPST</name>
<accession>A0A1E3PZZ5</accession>
<dbReference type="STRING" id="675824.A0A1E3PZZ5"/>
<dbReference type="GO" id="GO:0046983">
    <property type="term" value="F:protein dimerization activity"/>
    <property type="evidence" value="ECO:0007669"/>
    <property type="project" value="InterPro"/>
</dbReference>